<reference evidence="2" key="1">
    <citation type="submission" date="2018-06" db="EMBL/GenBank/DDBJ databases">
        <title>Description of Blautia argi sp. nov., a new anaerobic isolated from dog feces.</title>
        <authorList>
            <person name="Chang Y.-H."/>
            <person name="Paek J."/>
            <person name="Shin Y."/>
        </authorList>
    </citation>
    <scope>NUCLEOTIDE SEQUENCE [LARGE SCALE GENOMIC DNA]</scope>
    <source>
        <strain evidence="2">KCTC 15426</strain>
    </source>
</reference>
<keyword evidence="1" id="KW-0808">Transferase</keyword>
<keyword evidence="2" id="KW-1185">Reference proteome</keyword>
<dbReference type="GO" id="GO:0016746">
    <property type="term" value="F:acyltransferase activity"/>
    <property type="evidence" value="ECO:0007669"/>
    <property type="project" value="UniProtKB-KW"/>
</dbReference>
<dbReference type="OrthoDB" id="1752934at2"/>
<keyword evidence="1" id="KW-0012">Acyltransferase</keyword>
<organism evidence="1 2">
    <name type="scientific">Blautia argi</name>
    <dbReference type="NCBI Taxonomy" id="1912897"/>
    <lineage>
        <taxon>Bacteria</taxon>
        <taxon>Bacillati</taxon>
        <taxon>Bacillota</taxon>
        <taxon>Clostridia</taxon>
        <taxon>Lachnospirales</taxon>
        <taxon>Lachnospiraceae</taxon>
        <taxon>Blautia</taxon>
    </lineage>
</organism>
<dbReference type="Proteomes" id="UP000250003">
    <property type="component" value="Chromosome"/>
</dbReference>
<evidence type="ECO:0000313" key="2">
    <source>
        <dbReference type="Proteomes" id="UP000250003"/>
    </source>
</evidence>
<dbReference type="RefSeq" id="WP_111919647.1">
    <property type="nucleotide sequence ID" value="NZ_CAUWHR010000004.1"/>
</dbReference>
<gene>
    <name evidence="1" type="ORF">DQQ01_08370</name>
</gene>
<evidence type="ECO:0000313" key="1">
    <source>
        <dbReference type="EMBL" id="AWY98158.1"/>
    </source>
</evidence>
<dbReference type="EMBL" id="CP030280">
    <property type="protein sequence ID" value="AWY98158.1"/>
    <property type="molecule type" value="Genomic_DNA"/>
</dbReference>
<dbReference type="KEGG" id="blau:DQQ01_08370"/>
<protein>
    <submittedName>
        <fullName evidence="1">Acyl-ACP--UDP-N- acetylglucosamine O-acyltransferase</fullName>
    </submittedName>
</protein>
<sequence>MKKYELIREINDMCRGKMDSQISEIECEDLDTFMKEHVSRAATCEKTVLENGSVTYDVMTNGLKEKYTFSEI</sequence>
<proteinExistence type="predicted"/>
<accession>A0A2Z4UAY2</accession>
<name>A0A2Z4UAY2_9FIRM</name>
<dbReference type="AlphaFoldDB" id="A0A2Z4UAY2"/>